<protein>
    <submittedName>
        <fullName evidence="6">Putative membrane glycoprotein lig-1</fullName>
    </submittedName>
</protein>
<dbReference type="InterPro" id="IPR003591">
    <property type="entry name" value="Leu-rich_rpt_typical-subtyp"/>
</dbReference>
<keyword evidence="4" id="KW-0812">Transmembrane</keyword>
<keyword evidence="4" id="KW-1133">Transmembrane helix</keyword>
<evidence type="ECO:0000256" key="1">
    <source>
        <dbReference type="ARBA" id="ARBA00022614"/>
    </source>
</evidence>
<dbReference type="AlphaFoldDB" id="A0A7G3APM3"/>
<dbReference type="InterPro" id="IPR001611">
    <property type="entry name" value="Leu-rich_rpt"/>
</dbReference>
<organism evidence="6">
    <name type="scientific">Lutzomyia longipalpis</name>
    <name type="common">Sand fly</name>
    <dbReference type="NCBI Taxonomy" id="7200"/>
    <lineage>
        <taxon>Eukaryota</taxon>
        <taxon>Metazoa</taxon>
        <taxon>Ecdysozoa</taxon>
        <taxon>Arthropoda</taxon>
        <taxon>Hexapoda</taxon>
        <taxon>Insecta</taxon>
        <taxon>Pterygota</taxon>
        <taxon>Neoptera</taxon>
        <taxon>Endopterygota</taxon>
        <taxon>Diptera</taxon>
        <taxon>Nematocera</taxon>
        <taxon>Psychodoidea</taxon>
        <taxon>Psychodidae</taxon>
        <taxon>Lutzomyia</taxon>
        <taxon>Lutzomyia</taxon>
    </lineage>
</organism>
<dbReference type="Pfam" id="PF13855">
    <property type="entry name" value="LRR_8"/>
    <property type="match status" value="1"/>
</dbReference>
<evidence type="ECO:0000256" key="2">
    <source>
        <dbReference type="ARBA" id="ARBA00022729"/>
    </source>
</evidence>
<evidence type="ECO:0000313" key="6">
    <source>
        <dbReference type="EMBL" id="MBC1174129.1"/>
    </source>
</evidence>
<sequence length="471" mass="52158">MRKMWKIIFVTLQAISVAQCAAFSAFCPPDSDIMPISGDNADTPATYCDCHMAHSAPWGLPTVTIDCQGRELRTDDLPQDLILPFAAKELTLAWNNLTVAPTLPASDHLRVLKLAHNAITALEGSPFLHLPNLQHLDLSSNNIITLSDDIFDGLPHLEHLDLSQNQLKILPSNAFAGLLVLKTLILSENPLAGFFSQENLFSYTGITKDLKTLEVAMCNLTKIHLDEDWAVSKLDLHSNLFQGVPDIPVSVRFLDFGGNFLKHIDPETFPPLPDLEELHLDNMVPLKTIQADAFLSVSAKLRKLSLEGCRNLTTLDNLAFGNGTKEENPLSLVEVNLRGCRLKKIKRDLLARAVNLTTLSLAGNPLNCDCDVSWIKEMAKETGAQCSLPLILRGTKISELDMDQFHCDTAKSWLFRIINGIIVFALLCGCGVAIYYLVMRCRPSRRHVVQKLALTSPYAPVTIQPNRAEHL</sequence>
<dbReference type="SMART" id="SM00369">
    <property type="entry name" value="LRR_TYP"/>
    <property type="match status" value="4"/>
</dbReference>
<feature type="chain" id="PRO_5028883924" evidence="5">
    <location>
        <begin position="21"/>
        <end position="471"/>
    </location>
</feature>
<evidence type="ECO:0000256" key="5">
    <source>
        <dbReference type="SAM" id="SignalP"/>
    </source>
</evidence>
<dbReference type="EMBL" id="GITU01005426">
    <property type="protein sequence ID" value="MBC1174129.1"/>
    <property type="molecule type" value="Transcribed_RNA"/>
</dbReference>
<evidence type="ECO:0000256" key="4">
    <source>
        <dbReference type="SAM" id="Phobius"/>
    </source>
</evidence>
<proteinExistence type="predicted"/>
<keyword evidence="1" id="KW-0433">Leucine-rich repeat</keyword>
<dbReference type="PANTHER" id="PTHR24373">
    <property type="entry name" value="SLIT RELATED LEUCINE-RICH REPEAT NEURONAL PROTEIN"/>
    <property type="match status" value="1"/>
</dbReference>
<accession>A0A7G3APM3</accession>
<dbReference type="SUPFAM" id="SSF52058">
    <property type="entry name" value="L domain-like"/>
    <property type="match status" value="1"/>
</dbReference>
<feature type="signal peptide" evidence="5">
    <location>
        <begin position="1"/>
        <end position="20"/>
    </location>
</feature>
<keyword evidence="4" id="KW-0472">Membrane</keyword>
<keyword evidence="3" id="KW-0677">Repeat</keyword>
<dbReference type="PRINTS" id="PR00019">
    <property type="entry name" value="LEURICHRPT"/>
</dbReference>
<dbReference type="PROSITE" id="PS51450">
    <property type="entry name" value="LRR"/>
    <property type="match status" value="3"/>
</dbReference>
<name>A0A7G3APM3_LUTLO</name>
<feature type="transmembrane region" description="Helical" evidence="4">
    <location>
        <begin position="413"/>
        <end position="438"/>
    </location>
</feature>
<dbReference type="Gene3D" id="3.80.10.10">
    <property type="entry name" value="Ribonuclease Inhibitor"/>
    <property type="match status" value="2"/>
</dbReference>
<dbReference type="InterPro" id="IPR050328">
    <property type="entry name" value="Dev_Immune_Receptor"/>
</dbReference>
<evidence type="ECO:0000256" key="3">
    <source>
        <dbReference type="ARBA" id="ARBA00022737"/>
    </source>
</evidence>
<reference evidence="6" key="1">
    <citation type="journal article" date="2020" name="BMC">
        <title>Leishmania infection induces a limited differential gene expression in the sand fly midgut.</title>
        <authorList>
            <person name="Coutinho-Abreu I.V."/>
            <person name="Serafim T.D."/>
            <person name="Meneses C."/>
            <person name="Kamhawi S."/>
            <person name="Oliveira F."/>
            <person name="Valenzuela J.G."/>
        </authorList>
    </citation>
    <scope>NUCLEOTIDE SEQUENCE</scope>
    <source>
        <strain evidence="6">Jacobina</strain>
        <tissue evidence="6">Midgut</tissue>
    </source>
</reference>
<keyword evidence="2 5" id="KW-0732">Signal</keyword>
<dbReference type="VEuPathDB" id="VectorBase:LLONM1_007849"/>
<dbReference type="InterPro" id="IPR032675">
    <property type="entry name" value="LRR_dom_sf"/>
</dbReference>
<dbReference type="PANTHER" id="PTHR24373:SF392">
    <property type="entry name" value="NEPHROCAN"/>
    <property type="match status" value="1"/>
</dbReference>